<name>A0A8S4AD84_9TELE</name>
<dbReference type="PANTHER" id="PTHR11481:SF64">
    <property type="entry name" value="FC RECEPTOR-LIKE PROTEIN 4"/>
    <property type="match status" value="1"/>
</dbReference>
<evidence type="ECO:0000256" key="2">
    <source>
        <dbReference type="ARBA" id="ARBA00023157"/>
    </source>
</evidence>
<evidence type="ECO:0000313" key="8">
    <source>
        <dbReference type="Proteomes" id="UP000677803"/>
    </source>
</evidence>
<evidence type="ECO:0000256" key="3">
    <source>
        <dbReference type="ARBA" id="ARBA00023319"/>
    </source>
</evidence>
<feature type="transmembrane region" description="Helical" evidence="4">
    <location>
        <begin position="329"/>
        <end position="350"/>
    </location>
</feature>
<dbReference type="InterPro" id="IPR013783">
    <property type="entry name" value="Ig-like_fold"/>
</dbReference>
<dbReference type="InterPro" id="IPR007110">
    <property type="entry name" value="Ig-like_dom"/>
</dbReference>
<dbReference type="PROSITE" id="PS50835">
    <property type="entry name" value="IG_LIKE"/>
    <property type="match status" value="2"/>
</dbReference>
<keyword evidence="8" id="KW-1185">Reference proteome</keyword>
<dbReference type="SMART" id="SM00409">
    <property type="entry name" value="IG"/>
    <property type="match status" value="2"/>
</dbReference>
<evidence type="ECO:0000256" key="1">
    <source>
        <dbReference type="ARBA" id="ARBA00022729"/>
    </source>
</evidence>
<dbReference type="PANTHER" id="PTHR11481">
    <property type="entry name" value="IMMUNOGLOBULIN FC RECEPTOR"/>
    <property type="match status" value="1"/>
</dbReference>
<evidence type="ECO:0000256" key="4">
    <source>
        <dbReference type="SAM" id="Phobius"/>
    </source>
</evidence>
<dbReference type="InterPro" id="IPR003599">
    <property type="entry name" value="Ig_sub"/>
</dbReference>
<dbReference type="GO" id="GO:0004888">
    <property type="term" value="F:transmembrane signaling receptor activity"/>
    <property type="evidence" value="ECO:0007669"/>
    <property type="project" value="TreeGrafter"/>
</dbReference>
<evidence type="ECO:0000256" key="5">
    <source>
        <dbReference type="SAM" id="SignalP"/>
    </source>
</evidence>
<dbReference type="Pfam" id="PF00047">
    <property type="entry name" value="ig"/>
    <property type="match status" value="1"/>
</dbReference>
<dbReference type="GO" id="GO:0007166">
    <property type="term" value="P:cell surface receptor signaling pathway"/>
    <property type="evidence" value="ECO:0007669"/>
    <property type="project" value="TreeGrafter"/>
</dbReference>
<keyword evidence="3" id="KW-0393">Immunoglobulin domain</keyword>
<proteinExistence type="predicted"/>
<protein>
    <submittedName>
        <fullName evidence="7">(Atlantic silverside) hypothetical protein</fullName>
    </submittedName>
</protein>
<evidence type="ECO:0000259" key="6">
    <source>
        <dbReference type="PROSITE" id="PS50835"/>
    </source>
</evidence>
<dbReference type="Pfam" id="PF13927">
    <property type="entry name" value="Ig_3"/>
    <property type="match status" value="1"/>
</dbReference>
<dbReference type="SUPFAM" id="SSF48726">
    <property type="entry name" value="Immunoglobulin"/>
    <property type="match status" value="2"/>
</dbReference>
<keyword evidence="1 5" id="KW-0732">Signal</keyword>
<dbReference type="InterPro" id="IPR036179">
    <property type="entry name" value="Ig-like_dom_sf"/>
</dbReference>
<feature type="signal peptide" evidence="5">
    <location>
        <begin position="1"/>
        <end position="22"/>
    </location>
</feature>
<feature type="domain" description="Ig-like" evidence="6">
    <location>
        <begin position="22"/>
        <end position="120"/>
    </location>
</feature>
<dbReference type="InterPro" id="IPR050488">
    <property type="entry name" value="Ig_Fc_receptor"/>
</dbReference>
<sequence length="407" mass="43968">MPLTLVSLLLGVTAFMRHSVKPEELSQAVVSVWPPGSKVYLGECVVLRCCLRSNSTSAWTYRWYRDGRPAAAAAPLPGHLVSGENYSIPVVTREAAGSYWCRAEQRGGNASVTAEPVVLSVSALPPPSLTLTPSSRLFFPGERFALQCPASQTTSTGWRLRHASPRRPRRPAAGDPQLCSALGGSALSRPDGCVLTAAGETSGLYWCEDAGGRSNAVSISVSYGKILLRTPALPVHEGDDVILYCQHRTNYRSEAVFFRGGEVISTLATSSSDRAANMTIANVTKKDEGFYKCALKDGGVESPESWLSVIAGRGGGSTTEAGASKSGHWKWIVLCCCAALLLIPLTLWLVRRSCYRTISTRSSWPISKGEVPAVPLPETKQDVTEVQWDLSWMEMSNLLDKQLYPST</sequence>
<dbReference type="Gene3D" id="2.60.40.10">
    <property type="entry name" value="Immunoglobulins"/>
    <property type="match status" value="2"/>
</dbReference>
<dbReference type="GO" id="GO:0009897">
    <property type="term" value="C:external side of plasma membrane"/>
    <property type="evidence" value="ECO:0007669"/>
    <property type="project" value="TreeGrafter"/>
</dbReference>
<feature type="chain" id="PRO_5035744707" evidence="5">
    <location>
        <begin position="23"/>
        <end position="407"/>
    </location>
</feature>
<dbReference type="AlphaFoldDB" id="A0A8S4AD84"/>
<organism evidence="7 8">
    <name type="scientific">Menidia menidia</name>
    <name type="common">Atlantic silverside</name>
    <dbReference type="NCBI Taxonomy" id="238744"/>
    <lineage>
        <taxon>Eukaryota</taxon>
        <taxon>Metazoa</taxon>
        <taxon>Chordata</taxon>
        <taxon>Craniata</taxon>
        <taxon>Vertebrata</taxon>
        <taxon>Euteleostomi</taxon>
        <taxon>Actinopterygii</taxon>
        <taxon>Neopterygii</taxon>
        <taxon>Teleostei</taxon>
        <taxon>Neoteleostei</taxon>
        <taxon>Acanthomorphata</taxon>
        <taxon>Ovalentaria</taxon>
        <taxon>Atherinomorphae</taxon>
        <taxon>Atheriniformes</taxon>
        <taxon>Atherinopsidae</taxon>
        <taxon>Menidiinae</taxon>
        <taxon>Menidia</taxon>
    </lineage>
</organism>
<dbReference type="EMBL" id="CAJRST010000002">
    <property type="protein sequence ID" value="CAG5862413.1"/>
    <property type="molecule type" value="Genomic_DNA"/>
</dbReference>
<dbReference type="Proteomes" id="UP000677803">
    <property type="component" value="Unassembled WGS sequence"/>
</dbReference>
<keyword evidence="4" id="KW-0812">Transmembrane</keyword>
<gene>
    <name evidence="7" type="ORF">MMEN_LOCUS1178</name>
</gene>
<keyword evidence="4" id="KW-1133">Transmembrane helix</keyword>
<dbReference type="InterPro" id="IPR013151">
    <property type="entry name" value="Immunoglobulin_dom"/>
</dbReference>
<reference evidence="7" key="1">
    <citation type="submission" date="2021-05" db="EMBL/GenBank/DDBJ databases">
        <authorList>
            <person name="Tigano A."/>
        </authorList>
    </citation>
    <scope>NUCLEOTIDE SEQUENCE</scope>
</reference>
<keyword evidence="2" id="KW-1015">Disulfide bond</keyword>
<accession>A0A8S4AD84</accession>
<dbReference type="OrthoDB" id="8941709at2759"/>
<evidence type="ECO:0000313" key="7">
    <source>
        <dbReference type="EMBL" id="CAG5862413.1"/>
    </source>
</evidence>
<feature type="domain" description="Ig-like" evidence="6">
    <location>
        <begin position="127"/>
        <end position="308"/>
    </location>
</feature>
<comment type="caution">
    <text evidence="7">The sequence shown here is derived from an EMBL/GenBank/DDBJ whole genome shotgun (WGS) entry which is preliminary data.</text>
</comment>
<keyword evidence="4" id="KW-0472">Membrane</keyword>
<dbReference type="GO" id="GO:0006955">
    <property type="term" value="P:immune response"/>
    <property type="evidence" value="ECO:0007669"/>
    <property type="project" value="TreeGrafter"/>
</dbReference>